<name>A0ABQ0G219_9PEZI</name>
<evidence type="ECO:0000313" key="2">
    <source>
        <dbReference type="EMBL" id="GAB1311795.1"/>
    </source>
</evidence>
<accession>A0ABQ0G219</accession>
<dbReference type="EMBL" id="BAAFSV010000001">
    <property type="protein sequence ID" value="GAB1311795.1"/>
    <property type="molecule type" value="Genomic_DNA"/>
</dbReference>
<feature type="compositionally biased region" description="Polar residues" evidence="1">
    <location>
        <begin position="249"/>
        <end position="264"/>
    </location>
</feature>
<evidence type="ECO:0000313" key="3">
    <source>
        <dbReference type="Proteomes" id="UP001628179"/>
    </source>
</evidence>
<feature type="region of interest" description="Disordered" evidence="1">
    <location>
        <begin position="249"/>
        <end position="324"/>
    </location>
</feature>
<organism evidence="2 3">
    <name type="scientific">Madurella fahalii</name>
    <dbReference type="NCBI Taxonomy" id="1157608"/>
    <lineage>
        <taxon>Eukaryota</taxon>
        <taxon>Fungi</taxon>
        <taxon>Dikarya</taxon>
        <taxon>Ascomycota</taxon>
        <taxon>Pezizomycotina</taxon>
        <taxon>Sordariomycetes</taxon>
        <taxon>Sordariomycetidae</taxon>
        <taxon>Sordariales</taxon>
        <taxon>Sordariales incertae sedis</taxon>
        <taxon>Madurella</taxon>
    </lineage>
</organism>
<feature type="compositionally biased region" description="Low complexity" evidence="1">
    <location>
        <begin position="489"/>
        <end position="499"/>
    </location>
</feature>
<reference evidence="2 3" key="1">
    <citation type="submission" date="2024-09" db="EMBL/GenBank/DDBJ databases">
        <title>Itraconazole resistance in Madurella fahalii resulting from another homologue of gene encoding cytochrome P450 14-alpha sterol demethylase (CYP51).</title>
        <authorList>
            <person name="Yoshioka I."/>
            <person name="Fahal A.H."/>
            <person name="Kaneko S."/>
            <person name="Yaguchi T."/>
        </authorList>
    </citation>
    <scope>NUCLEOTIDE SEQUENCE [LARGE SCALE GENOMIC DNA]</scope>
    <source>
        <strain evidence="2 3">IFM 68171</strain>
    </source>
</reference>
<feature type="compositionally biased region" description="Pro residues" evidence="1">
    <location>
        <begin position="548"/>
        <end position="559"/>
    </location>
</feature>
<comment type="caution">
    <text evidence="2">The sequence shown here is derived from an EMBL/GenBank/DDBJ whole genome shotgun (WGS) entry which is preliminary data.</text>
</comment>
<evidence type="ECO:0000256" key="1">
    <source>
        <dbReference type="SAM" id="MobiDB-lite"/>
    </source>
</evidence>
<sequence length="593" mass="65547">MCHVSRKVYTVCAHGKAGETRECEAQNDRKERWGFLETTGFCVGFDLLRCRRYGETTEVVYGFCRECRDFYRGFNTRDVNAILNYWAYKNRHGYSTSVSAKLISADEVFGRPPPALEAVNRARCELVALGRELPCSDLETPIDWLQRLEKIRRSTLDWARQSSSVQMPRCIAFDESVLSVQPRRASPMSAYPHLRGLSSPQVNFETLYKLCGDIPREFVDGQDNPVSHTPPVTMRVPPTRLLLPAQMNGSEESNKVGNNETPRSQDVGHSDISTPSYISGPIGHPLTELSGYRDIGDSSNSRPRQPGPLASPYTDDGEDETESLFDPLDGIIDIYLSERQEIPSKGTEPSQPQLPSRFSFDSSVADSDEDGGDLSTVDLIDRLPQEQEEQWQRATLTGKVRKAPSSPPVFASHFSLGSSLADSTGDQDPEEPQKYYHHHHDHHHHHHHHHGEESNTTKTTTCCPISDDDSDADEPHDHPDPAVPPTSHFSFSFSDISDIGPGDDAKEDQGGRDATVGRPSELRTPPDDGGSSRRGSRGGRDVGVVVRPPFPLRPPPRPARPTRPRHPSGSEAVSSRIAGGCGFAETPGDGGWI</sequence>
<dbReference type="Proteomes" id="UP001628179">
    <property type="component" value="Unassembled WGS sequence"/>
</dbReference>
<feature type="region of interest" description="Disordered" evidence="1">
    <location>
        <begin position="398"/>
        <end position="593"/>
    </location>
</feature>
<feature type="compositionally biased region" description="Polar residues" evidence="1">
    <location>
        <begin position="415"/>
        <end position="424"/>
    </location>
</feature>
<feature type="compositionally biased region" description="Polar residues" evidence="1">
    <location>
        <begin position="347"/>
        <end position="365"/>
    </location>
</feature>
<protein>
    <submittedName>
        <fullName evidence="2">Uncharacterized protein</fullName>
    </submittedName>
</protein>
<gene>
    <name evidence="2" type="ORF">MFIFM68171_02005</name>
</gene>
<feature type="region of interest" description="Disordered" evidence="1">
    <location>
        <begin position="343"/>
        <end position="376"/>
    </location>
</feature>
<dbReference type="RefSeq" id="XP_070913528.1">
    <property type="nucleotide sequence ID" value="XM_071057427.1"/>
</dbReference>
<keyword evidence="3" id="KW-1185">Reference proteome</keyword>
<feature type="compositionally biased region" description="Basic residues" evidence="1">
    <location>
        <begin position="435"/>
        <end position="449"/>
    </location>
</feature>
<proteinExistence type="predicted"/>
<dbReference type="GeneID" id="98172750"/>